<dbReference type="Proteomes" id="UP000186102">
    <property type="component" value="Unassembled WGS sequence"/>
</dbReference>
<reference evidence="6 7" key="1">
    <citation type="submission" date="2016-09" db="EMBL/GenBank/DDBJ databases">
        <title>Complete genome of Desulfosporosinus sp. OL.</title>
        <authorList>
            <person name="Mardanov A."/>
            <person name="Beletsky A."/>
            <person name="Panova A."/>
            <person name="Karnachuk O."/>
            <person name="Ravin N."/>
        </authorList>
    </citation>
    <scope>NUCLEOTIDE SEQUENCE [LARGE SCALE GENOMIC DNA]</scope>
    <source>
        <strain evidence="6 7">OL</strain>
    </source>
</reference>
<feature type="domain" description="4Fe-4S ferredoxin-type" evidence="5">
    <location>
        <begin position="16"/>
        <end position="45"/>
    </location>
</feature>
<organism evidence="6 7">
    <name type="scientific">Desulfosporosinus metallidurans</name>
    <dbReference type="NCBI Taxonomy" id="1888891"/>
    <lineage>
        <taxon>Bacteria</taxon>
        <taxon>Bacillati</taxon>
        <taxon>Bacillota</taxon>
        <taxon>Clostridia</taxon>
        <taxon>Eubacteriales</taxon>
        <taxon>Desulfitobacteriaceae</taxon>
        <taxon>Desulfosporosinus</taxon>
    </lineage>
</organism>
<evidence type="ECO:0000259" key="5">
    <source>
        <dbReference type="PROSITE" id="PS51379"/>
    </source>
</evidence>
<dbReference type="PANTHER" id="PTHR43687">
    <property type="entry name" value="ADENYLYLSULFATE REDUCTASE, BETA SUBUNIT"/>
    <property type="match status" value="1"/>
</dbReference>
<dbReference type="OrthoDB" id="9807879at2"/>
<sequence>MSEETFMGVPRNTIDWSPIIDYDKCNYCMECVKFCPHQVYEVRETEEKKLIVKNPDNCVVFCRACGKTCGVDAITFPDKGETTKKIKVTRKGMAGNE</sequence>
<keyword evidence="2" id="KW-0479">Metal-binding</keyword>
<dbReference type="PROSITE" id="PS00198">
    <property type="entry name" value="4FE4S_FER_1"/>
    <property type="match status" value="1"/>
</dbReference>
<dbReference type="PROSITE" id="PS51379">
    <property type="entry name" value="4FE4S_FER_2"/>
    <property type="match status" value="2"/>
</dbReference>
<evidence type="ECO:0000256" key="1">
    <source>
        <dbReference type="ARBA" id="ARBA00022485"/>
    </source>
</evidence>
<accession>A0A1Q8R0F3</accession>
<dbReference type="InterPro" id="IPR050572">
    <property type="entry name" value="Fe-S_Ferredoxin"/>
</dbReference>
<dbReference type="Pfam" id="PF00037">
    <property type="entry name" value="Fer4"/>
    <property type="match status" value="1"/>
</dbReference>
<keyword evidence="7" id="KW-1185">Reference proteome</keyword>
<proteinExistence type="predicted"/>
<feature type="domain" description="4Fe-4S ferredoxin-type" evidence="5">
    <location>
        <begin position="48"/>
        <end position="79"/>
    </location>
</feature>
<dbReference type="Gene3D" id="3.30.70.20">
    <property type="match status" value="1"/>
</dbReference>
<dbReference type="RefSeq" id="WP_075363881.1">
    <property type="nucleotide sequence ID" value="NZ_MLBF01000005.1"/>
</dbReference>
<dbReference type="InterPro" id="IPR017896">
    <property type="entry name" value="4Fe4S_Fe-S-bd"/>
</dbReference>
<dbReference type="AlphaFoldDB" id="A0A1Q8R0F3"/>
<keyword evidence="3" id="KW-0408">Iron</keyword>
<evidence type="ECO:0000256" key="3">
    <source>
        <dbReference type="ARBA" id="ARBA00023004"/>
    </source>
</evidence>
<keyword evidence="1" id="KW-0004">4Fe-4S</keyword>
<keyword evidence="4" id="KW-0411">Iron-sulfur</keyword>
<dbReference type="PANTHER" id="PTHR43687:SF1">
    <property type="entry name" value="FERREDOXIN III"/>
    <property type="match status" value="1"/>
</dbReference>
<evidence type="ECO:0000256" key="2">
    <source>
        <dbReference type="ARBA" id="ARBA00022723"/>
    </source>
</evidence>
<dbReference type="GO" id="GO:0046872">
    <property type="term" value="F:metal ion binding"/>
    <property type="evidence" value="ECO:0007669"/>
    <property type="project" value="UniProtKB-KW"/>
</dbReference>
<evidence type="ECO:0000313" key="7">
    <source>
        <dbReference type="Proteomes" id="UP000186102"/>
    </source>
</evidence>
<dbReference type="EMBL" id="MLBF01000005">
    <property type="protein sequence ID" value="OLN33031.1"/>
    <property type="molecule type" value="Genomic_DNA"/>
</dbReference>
<protein>
    <submittedName>
        <fullName evidence="6">Ferredoxin</fullName>
    </submittedName>
</protein>
<name>A0A1Q8R0F3_9FIRM</name>
<dbReference type="SUPFAM" id="SSF54862">
    <property type="entry name" value="4Fe-4S ferredoxins"/>
    <property type="match status" value="1"/>
</dbReference>
<evidence type="ECO:0000313" key="6">
    <source>
        <dbReference type="EMBL" id="OLN33031.1"/>
    </source>
</evidence>
<dbReference type="GO" id="GO:0051539">
    <property type="term" value="F:4 iron, 4 sulfur cluster binding"/>
    <property type="evidence" value="ECO:0007669"/>
    <property type="project" value="UniProtKB-KW"/>
</dbReference>
<comment type="caution">
    <text evidence="6">The sequence shown here is derived from an EMBL/GenBank/DDBJ whole genome shotgun (WGS) entry which is preliminary data.</text>
</comment>
<evidence type="ECO:0000256" key="4">
    <source>
        <dbReference type="ARBA" id="ARBA00023014"/>
    </source>
</evidence>
<dbReference type="InterPro" id="IPR017900">
    <property type="entry name" value="4Fe4S_Fe_S_CS"/>
</dbReference>
<dbReference type="STRING" id="1888891.DSOL_1142"/>
<gene>
    <name evidence="6" type="ORF">DSOL_1142</name>
</gene>